<reference evidence="11" key="1">
    <citation type="journal article" date="2019" name="Int. J. Syst. Evol. Microbiol.">
        <title>The Global Catalogue of Microorganisms (GCM) 10K type strain sequencing project: providing services to taxonomists for standard genome sequencing and annotation.</title>
        <authorList>
            <consortium name="The Broad Institute Genomics Platform"/>
            <consortium name="The Broad Institute Genome Sequencing Center for Infectious Disease"/>
            <person name="Wu L."/>
            <person name="Ma J."/>
        </authorList>
    </citation>
    <scope>NUCLEOTIDE SEQUENCE [LARGE SCALE GENOMIC DNA]</scope>
    <source>
        <strain evidence="11">JCM 4087</strain>
    </source>
</reference>
<dbReference type="Pfam" id="PF02687">
    <property type="entry name" value="FtsX"/>
    <property type="match status" value="2"/>
</dbReference>
<evidence type="ECO:0000313" key="10">
    <source>
        <dbReference type="EMBL" id="MFC5864381.1"/>
    </source>
</evidence>
<keyword evidence="4 7" id="KW-1133">Transmembrane helix</keyword>
<comment type="caution">
    <text evidence="10">The sequence shown here is derived from an EMBL/GenBank/DDBJ whole genome shotgun (WGS) entry which is preliminary data.</text>
</comment>
<dbReference type="NCBIfam" id="TIGR03434">
    <property type="entry name" value="ADOP"/>
    <property type="match status" value="1"/>
</dbReference>
<feature type="transmembrane region" description="Helical" evidence="7">
    <location>
        <begin position="352"/>
        <end position="375"/>
    </location>
</feature>
<feature type="transmembrane region" description="Helical" evidence="7">
    <location>
        <begin position="448"/>
        <end position="469"/>
    </location>
</feature>
<protein>
    <submittedName>
        <fullName evidence="10">ADOP family duplicated permease</fullName>
    </submittedName>
</protein>
<accession>A0ABW1EJB7</accession>
<feature type="domain" description="ABC3 transporter permease C-terminal" evidence="8">
    <location>
        <begin position="358"/>
        <end position="475"/>
    </location>
</feature>
<evidence type="ECO:0000256" key="2">
    <source>
        <dbReference type="ARBA" id="ARBA00022475"/>
    </source>
</evidence>
<keyword evidence="3 7" id="KW-0812">Transmembrane</keyword>
<dbReference type="Proteomes" id="UP001596091">
    <property type="component" value="Unassembled WGS sequence"/>
</dbReference>
<evidence type="ECO:0000313" key="11">
    <source>
        <dbReference type="Proteomes" id="UP001596091"/>
    </source>
</evidence>
<name>A0ABW1EJB7_9BACT</name>
<comment type="subcellular location">
    <subcellularLocation>
        <location evidence="1">Cell membrane</location>
        <topology evidence="1">Multi-pass membrane protein</topology>
    </subcellularLocation>
</comment>
<dbReference type="NCBIfam" id="NF038403">
    <property type="entry name" value="perm_prefix_1"/>
    <property type="match status" value="1"/>
</dbReference>
<dbReference type="PANTHER" id="PTHR30572">
    <property type="entry name" value="MEMBRANE COMPONENT OF TRANSPORTER-RELATED"/>
    <property type="match status" value="1"/>
</dbReference>
<evidence type="ECO:0000256" key="1">
    <source>
        <dbReference type="ARBA" id="ARBA00004651"/>
    </source>
</evidence>
<feature type="domain" description="MacB-like periplasmic core" evidence="9">
    <location>
        <begin position="93"/>
        <end position="311"/>
    </location>
</feature>
<dbReference type="InterPro" id="IPR003838">
    <property type="entry name" value="ABC3_permease_C"/>
</dbReference>
<proteinExistence type="inferred from homology"/>
<comment type="similarity">
    <text evidence="6">Belongs to the ABC-4 integral membrane protein family.</text>
</comment>
<feature type="domain" description="ABC3 transporter permease C-terminal" evidence="8">
    <location>
        <begin position="771"/>
        <end position="884"/>
    </location>
</feature>
<feature type="transmembrane region" description="Helical" evidence="7">
    <location>
        <begin position="767"/>
        <end position="793"/>
    </location>
</feature>
<dbReference type="InterPro" id="IPR017800">
    <property type="entry name" value="ADOP"/>
</dbReference>
<dbReference type="InterPro" id="IPR050250">
    <property type="entry name" value="Macrolide_Exporter_MacB"/>
</dbReference>
<dbReference type="EMBL" id="JBHSPH010000009">
    <property type="protein sequence ID" value="MFC5864381.1"/>
    <property type="molecule type" value="Genomic_DNA"/>
</dbReference>
<gene>
    <name evidence="10" type="ORF">ACFPT7_18895</name>
</gene>
<feature type="transmembrane region" description="Helical" evidence="7">
    <location>
        <begin position="406"/>
        <end position="428"/>
    </location>
</feature>
<feature type="transmembrane region" description="Helical" evidence="7">
    <location>
        <begin position="820"/>
        <end position="842"/>
    </location>
</feature>
<keyword evidence="2" id="KW-1003">Cell membrane</keyword>
<evidence type="ECO:0000259" key="8">
    <source>
        <dbReference type="Pfam" id="PF02687"/>
    </source>
</evidence>
<dbReference type="InterPro" id="IPR047928">
    <property type="entry name" value="Perm_prefix_1"/>
</dbReference>
<feature type="transmembrane region" description="Helical" evidence="7">
    <location>
        <begin position="92"/>
        <end position="114"/>
    </location>
</feature>
<evidence type="ECO:0000256" key="4">
    <source>
        <dbReference type="ARBA" id="ARBA00022989"/>
    </source>
</evidence>
<evidence type="ECO:0000256" key="6">
    <source>
        <dbReference type="ARBA" id="ARBA00038076"/>
    </source>
</evidence>
<evidence type="ECO:0000256" key="7">
    <source>
        <dbReference type="SAM" id="Phobius"/>
    </source>
</evidence>
<evidence type="ECO:0000256" key="3">
    <source>
        <dbReference type="ARBA" id="ARBA00022692"/>
    </source>
</evidence>
<dbReference type="RefSeq" id="WP_263342116.1">
    <property type="nucleotide sequence ID" value="NZ_JAGSYH010000009.1"/>
</dbReference>
<keyword evidence="5 7" id="KW-0472">Membrane</keyword>
<feature type="transmembrane region" description="Helical" evidence="7">
    <location>
        <begin position="854"/>
        <end position="876"/>
    </location>
</feature>
<sequence length="891" mass="97133">MSLFNRLANLFRRDKLQREIEAELAAHLAMRSEDNRAAGMSLREAQLDARRRFGSLTAIGERIVAADAALALDRLGGDLRYALRQLRKSPGFTVTVVLTLALSIGATAAIFSAVEAVLLRPLPFENPDRLVVVWQSDPAHPGTGAFFNSYREFEVWKEHSRSFEKLTALTWAGKHAKTLFWHNKPIDVFTVPVSTDFFGMLGVTAQIGRTFAPSDLSNSCTLVLAYPFWQQKLGEPKDIVGQSLAYGNTQCQIIGVMPRSFAFYPMQTAAWSLITPQSEFVEKPWGTMTGAFGLLKPGVTRQAAVAELTALENTVLPEAPSELRIMRNWKPVVLDLQSNFTWLAGRSLRQGLWLLLGASGLILLMSTVNVSGLLLGRGIEREREMAVRAALGSGRRRLIAQALTESALLAFFGTSAGLVLAWSLIRWFRAINPIELPPGSAVTLDWRVLAFTTATGIFSAVAFGLYPAWRGSRIDLNSALKSSGHAHSPAASAQRVAKWMVVAQVALSMVLVTGASLFAESLWKFMSTELGYRTQHLFTARLNLPSSPLSDRYTDQASRERFASNLEAELTALPGIKSVALGSDFIPMDGEGLSIEGDAATSNGSDSAVAQYVSPRFFSTMQIPLLRGRVFDVGDREHTQPVVIVNQAFVNKYFPGKDPIGRAIKLAPAGDSTKPWMSIIGIAGDVKTTTIFRDMVYEESPSIYVPLAQSTPASLAFMLAGEENDLALASQIQQLLSHLDRSLLLSDIDGLHEEHISDLRQPRFRTVLFASFAGLALVLALVGLCGVLTQLIVRRRREIGVRMALGANRESILSSVLRQACVMTTAGVAIGAFCAVAEVRLIHSLLYEIRAWGVAEFACAAAALLIVALAAAWFPARRAASIDPMEALRSE</sequence>
<dbReference type="InterPro" id="IPR025857">
    <property type="entry name" value="MacB_PCD"/>
</dbReference>
<evidence type="ECO:0000256" key="5">
    <source>
        <dbReference type="ARBA" id="ARBA00023136"/>
    </source>
</evidence>
<feature type="domain" description="MacB-like periplasmic core" evidence="9">
    <location>
        <begin position="505"/>
        <end position="734"/>
    </location>
</feature>
<organism evidence="10 11">
    <name type="scientific">Acidicapsa dinghuensis</name>
    <dbReference type="NCBI Taxonomy" id="2218256"/>
    <lineage>
        <taxon>Bacteria</taxon>
        <taxon>Pseudomonadati</taxon>
        <taxon>Acidobacteriota</taxon>
        <taxon>Terriglobia</taxon>
        <taxon>Terriglobales</taxon>
        <taxon>Acidobacteriaceae</taxon>
        <taxon>Acidicapsa</taxon>
    </lineage>
</organism>
<dbReference type="Pfam" id="PF12704">
    <property type="entry name" value="MacB_PCD"/>
    <property type="match status" value="2"/>
</dbReference>
<keyword evidence="11" id="KW-1185">Reference proteome</keyword>
<dbReference type="PANTHER" id="PTHR30572:SF4">
    <property type="entry name" value="ABC TRANSPORTER PERMEASE YTRF"/>
    <property type="match status" value="1"/>
</dbReference>
<feature type="transmembrane region" description="Helical" evidence="7">
    <location>
        <begin position="499"/>
        <end position="519"/>
    </location>
</feature>
<evidence type="ECO:0000259" key="9">
    <source>
        <dbReference type="Pfam" id="PF12704"/>
    </source>
</evidence>